<dbReference type="AlphaFoldDB" id="D6TYM7"/>
<proteinExistence type="predicted"/>
<keyword evidence="2" id="KW-1185">Reference proteome</keyword>
<dbReference type="Proteomes" id="UP000004508">
    <property type="component" value="Unassembled WGS sequence"/>
</dbReference>
<dbReference type="STRING" id="485913.Krac_6257"/>
<gene>
    <name evidence="1" type="ORF">Krac_6257</name>
</gene>
<organism evidence="1 2">
    <name type="scientific">Ktedonobacter racemifer DSM 44963</name>
    <dbReference type="NCBI Taxonomy" id="485913"/>
    <lineage>
        <taxon>Bacteria</taxon>
        <taxon>Bacillati</taxon>
        <taxon>Chloroflexota</taxon>
        <taxon>Ktedonobacteria</taxon>
        <taxon>Ktedonobacterales</taxon>
        <taxon>Ktedonobacteraceae</taxon>
        <taxon>Ktedonobacter</taxon>
    </lineage>
</organism>
<name>D6TYM7_KTERA</name>
<protein>
    <submittedName>
        <fullName evidence="1">Uncharacterized protein</fullName>
    </submittedName>
</protein>
<comment type="caution">
    <text evidence="1">The sequence shown here is derived from an EMBL/GenBank/DDBJ whole genome shotgun (WGS) entry which is preliminary data.</text>
</comment>
<reference evidence="1 2" key="1">
    <citation type="journal article" date="2011" name="Stand. Genomic Sci.">
        <title>Non-contiguous finished genome sequence and contextual data of the filamentous soil bacterium Ktedonobacter racemifer type strain (SOSP1-21).</title>
        <authorList>
            <person name="Chang Y.J."/>
            <person name="Land M."/>
            <person name="Hauser L."/>
            <person name="Chertkov O."/>
            <person name="Del Rio T.G."/>
            <person name="Nolan M."/>
            <person name="Copeland A."/>
            <person name="Tice H."/>
            <person name="Cheng J.F."/>
            <person name="Lucas S."/>
            <person name="Han C."/>
            <person name="Goodwin L."/>
            <person name="Pitluck S."/>
            <person name="Ivanova N."/>
            <person name="Ovchinikova G."/>
            <person name="Pati A."/>
            <person name="Chen A."/>
            <person name="Palaniappan K."/>
            <person name="Mavromatis K."/>
            <person name="Liolios K."/>
            <person name="Brettin T."/>
            <person name="Fiebig A."/>
            <person name="Rohde M."/>
            <person name="Abt B."/>
            <person name="Goker M."/>
            <person name="Detter J.C."/>
            <person name="Woyke T."/>
            <person name="Bristow J."/>
            <person name="Eisen J.A."/>
            <person name="Markowitz V."/>
            <person name="Hugenholtz P."/>
            <person name="Kyrpides N.C."/>
            <person name="Klenk H.P."/>
            <person name="Lapidus A."/>
        </authorList>
    </citation>
    <scope>NUCLEOTIDE SEQUENCE [LARGE SCALE GENOMIC DNA]</scope>
    <source>
        <strain evidence="2">DSM 44963</strain>
    </source>
</reference>
<sequence length="32" mass="3659">MTRMIALLVGVKDEEKEVGERERLLEEGENGQ</sequence>
<dbReference type="InParanoid" id="D6TYM7"/>
<dbReference type="EMBL" id="ADVG01000003">
    <property type="protein sequence ID" value="EFH85102.1"/>
    <property type="molecule type" value="Genomic_DNA"/>
</dbReference>
<evidence type="ECO:0000313" key="2">
    <source>
        <dbReference type="Proteomes" id="UP000004508"/>
    </source>
</evidence>
<accession>D6TYM7</accession>
<evidence type="ECO:0000313" key="1">
    <source>
        <dbReference type="EMBL" id="EFH85102.1"/>
    </source>
</evidence>